<dbReference type="Proteomes" id="UP000515292">
    <property type="component" value="Chromosome"/>
</dbReference>
<feature type="coiled-coil region" evidence="1">
    <location>
        <begin position="47"/>
        <end position="81"/>
    </location>
</feature>
<accession>A0A7G5IJQ0</accession>
<dbReference type="RefSeq" id="WP_182297415.1">
    <property type="nucleotide sequence ID" value="NZ_CP059851.1"/>
</dbReference>
<dbReference type="AlphaFoldDB" id="A0A7G5IJQ0"/>
<keyword evidence="3" id="KW-1185">Reference proteome</keyword>
<evidence type="ECO:0000313" key="2">
    <source>
        <dbReference type="EMBL" id="QMW23592.1"/>
    </source>
</evidence>
<protein>
    <submittedName>
        <fullName evidence="2">Uncharacterized protein</fullName>
    </submittedName>
</protein>
<name>A0A7G5IJQ0_9SPHN</name>
<proteinExistence type="predicted"/>
<organism evidence="2 3">
    <name type="scientific">Sandaracinobacteroides saxicola</name>
    <dbReference type="NCBI Taxonomy" id="2759707"/>
    <lineage>
        <taxon>Bacteria</taxon>
        <taxon>Pseudomonadati</taxon>
        <taxon>Pseudomonadota</taxon>
        <taxon>Alphaproteobacteria</taxon>
        <taxon>Sphingomonadales</taxon>
        <taxon>Sphingosinicellaceae</taxon>
        <taxon>Sandaracinobacteroides</taxon>
    </lineage>
</organism>
<dbReference type="EMBL" id="CP059851">
    <property type="protein sequence ID" value="QMW23592.1"/>
    <property type="molecule type" value="Genomic_DNA"/>
</dbReference>
<gene>
    <name evidence="2" type="ORF">H3309_03605</name>
</gene>
<keyword evidence="1" id="KW-0175">Coiled coil</keyword>
<evidence type="ECO:0000313" key="3">
    <source>
        <dbReference type="Proteomes" id="UP000515292"/>
    </source>
</evidence>
<reference evidence="2 3" key="1">
    <citation type="submission" date="2020-07" db="EMBL/GenBank/DDBJ databases">
        <title>Complete genome sequence for Sandaracinobacter sp. M6.</title>
        <authorList>
            <person name="Tang Y."/>
            <person name="Liu Q."/>
            <person name="Guo Z."/>
            <person name="Lei P."/>
            <person name="Huang B."/>
        </authorList>
    </citation>
    <scope>NUCLEOTIDE SEQUENCE [LARGE SCALE GENOMIC DNA]</scope>
    <source>
        <strain evidence="2 3">M6</strain>
    </source>
</reference>
<evidence type="ECO:0000256" key="1">
    <source>
        <dbReference type="SAM" id="Coils"/>
    </source>
</evidence>
<dbReference type="KEGG" id="sand:H3309_03605"/>
<sequence>MQTERVTVLMAPEAKSAMAMRAAGMGLSTGEFVRLAVDNFAGDRGTEAELEALTAELQAALPKMERQFDAMRQAVNEARAAIDLALRASGARA</sequence>